<dbReference type="Proteomes" id="UP000266841">
    <property type="component" value="Unassembled WGS sequence"/>
</dbReference>
<dbReference type="GO" id="GO:0006310">
    <property type="term" value="P:DNA recombination"/>
    <property type="evidence" value="ECO:0007669"/>
    <property type="project" value="UniProtKB-KW"/>
</dbReference>
<evidence type="ECO:0000313" key="2">
    <source>
        <dbReference type="EMBL" id="EJK68361.1"/>
    </source>
</evidence>
<evidence type="ECO:0008006" key="4">
    <source>
        <dbReference type="Google" id="ProtNLM"/>
    </source>
</evidence>
<protein>
    <recommendedName>
        <fullName evidence="4">Tyr recombinase domain-containing protein</fullName>
    </recommendedName>
</protein>
<dbReference type="OrthoDB" id="51840at2759"/>
<dbReference type="AlphaFoldDB" id="K0T4Q4"/>
<dbReference type="SUPFAM" id="SSF56349">
    <property type="entry name" value="DNA breaking-rejoining enzymes"/>
    <property type="match status" value="1"/>
</dbReference>
<accession>K0T4Q4</accession>
<name>K0T4Q4_THAOC</name>
<dbReference type="InterPro" id="IPR011010">
    <property type="entry name" value="DNA_brk_join_enz"/>
</dbReference>
<evidence type="ECO:0000313" key="3">
    <source>
        <dbReference type="Proteomes" id="UP000266841"/>
    </source>
</evidence>
<comment type="caution">
    <text evidence="2">The sequence shown here is derived from an EMBL/GenBank/DDBJ whole genome shotgun (WGS) entry which is preliminary data.</text>
</comment>
<gene>
    <name evidence="2" type="ORF">THAOC_10463</name>
</gene>
<dbReference type="EMBL" id="AGNL01011489">
    <property type="protein sequence ID" value="EJK68361.1"/>
    <property type="molecule type" value="Genomic_DNA"/>
</dbReference>
<proteinExistence type="predicted"/>
<keyword evidence="3" id="KW-1185">Reference proteome</keyword>
<organism evidence="2 3">
    <name type="scientific">Thalassiosira oceanica</name>
    <name type="common">Marine diatom</name>
    <dbReference type="NCBI Taxonomy" id="159749"/>
    <lineage>
        <taxon>Eukaryota</taxon>
        <taxon>Sar</taxon>
        <taxon>Stramenopiles</taxon>
        <taxon>Ochrophyta</taxon>
        <taxon>Bacillariophyta</taxon>
        <taxon>Coscinodiscophyceae</taxon>
        <taxon>Thalassiosirophycidae</taxon>
        <taxon>Thalassiosirales</taxon>
        <taxon>Thalassiosiraceae</taxon>
        <taxon>Thalassiosira</taxon>
    </lineage>
</organism>
<dbReference type="GO" id="GO:0015074">
    <property type="term" value="P:DNA integration"/>
    <property type="evidence" value="ECO:0007669"/>
    <property type="project" value="InterPro"/>
</dbReference>
<reference evidence="2 3" key="1">
    <citation type="journal article" date="2012" name="Genome Biol.">
        <title>Genome and low-iron response of an oceanic diatom adapted to chronic iron limitation.</title>
        <authorList>
            <person name="Lommer M."/>
            <person name="Specht M."/>
            <person name="Roy A.S."/>
            <person name="Kraemer L."/>
            <person name="Andreson R."/>
            <person name="Gutowska M.A."/>
            <person name="Wolf J."/>
            <person name="Bergner S.V."/>
            <person name="Schilhabel M.B."/>
            <person name="Klostermeier U.C."/>
            <person name="Beiko R.G."/>
            <person name="Rosenstiel P."/>
            <person name="Hippler M."/>
            <person name="Laroche J."/>
        </authorList>
    </citation>
    <scope>NUCLEOTIDE SEQUENCE [LARGE SCALE GENOMIC DNA]</scope>
    <source>
        <strain evidence="2 3">CCMP1005</strain>
    </source>
</reference>
<dbReference type="InterPro" id="IPR013762">
    <property type="entry name" value="Integrase-like_cat_sf"/>
</dbReference>
<sequence>MLTNLLRQAASRVGHKFGIAPADISARSMRASGAMALLCANVAPTTIKLLGRWRSDMMLQYLHIQSPTLVKGLAGRMVKAGDFSFLPGTRQYKLVETEQPEGLYRD</sequence>
<dbReference type="GO" id="GO:0003677">
    <property type="term" value="F:DNA binding"/>
    <property type="evidence" value="ECO:0007669"/>
    <property type="project" value="InterPro"/>
</dbReference>
<evidence type="ECO:0000256" key="1">
    <source>
        <dbReference type="ARBA" id="ARBA00023172"/>
    </source>
</evidence>
<dbReference type="Gene3D" id="1.10.443.10">
    <property type="entry name" value="Intergrase catalytic core"/>
    <property type="match status" value="1"/>
</dbReference>
<keyword evidence="1" id="KW-0233">DNA recombination</keyword>